<comment type="caution">
    <text evidence="2">The sequence shown here is derived from an EMBL/GenBank/DDBJ whole genome shotgun (WGS) entry which is preliminary data.</text>
</comment>
<dbReference type="Gene3D" id="3.30.310.70">
    <property type="entry name" value="TT1751-like domain"/>
    <property type="match status" value="1"/>
</dbReference>
<reference evidence="2 3" key="1">
    <citation type="submission" date="2015-11" db="EMBL/GenBank/DDBJ databases">
        <authorList>
            <consortium name="Pathogen Informatics"/>
        </authorList>
    </citation>
    <scope>NUCLEOTIDE SEQUENCE [LARGE SCALE GENOMIC DNA]</scope>
    <source>
        <strain evidence="2 3">006A-0059</strain>
    </source>
</reference>
<sequence>MQCEPSIALELPLKMLIYKNSDGNTIVAYDDIKNIAKRYNANCDEVVNKLSAAQANFFKAVTK</sequence>
<keyword evidence="3" id="KW-1185">Reference proteome</keyword>
<gene>
    <name evidence="2" type="ORF">ERS686654_00734</name>
</gene>
<dbReference type="InterPro" id="IPR035923">
    <property type="entry name" value="TT1751-like_sf"/>
</dbReference>
<evidence type="ECO:0000313" key="2">
    <source>
        <dbReference type="EMBL" id="CUU76239.1"/>
    </source>
</evidence>
<proteinExistence type="predicted"/>
<dbReference type="Pfam" id="PF03625">
    <property type="entry name" value="DUF302"/>
    <property type="match status" value="1"/>
</dbReference>
<dbReference type="AlphaFoldDB" id="A0A0S4S0D0"/>
<feature type="domain" description="DUF302" evidence="1">
    <location>
        <begin position="1"/>
        <end position="31"/>
    </location>
</feature>
<dbReference type="SUPFAM" id="SSF103247">
    <property type="entry name" value="TT1751-like"/>
    <property type="match status" value="1"/>
</dbReference>
<evidence type="ECO:0000259" key="1">
    <source>
        <dbReference type="Pfam" id="PF03625"/>
    </source>
</evidence>
<dbReference type="RefSeq" id="WP_185940017.1">
    <property type="nucleotide sequence ID" value="NZ_FAVB01000002.1"/>
</dbReference>
<name>A0A0S4S0D0_CAMHY</name>
<evidence type="ECO:0000313" key="3">
    <source>
        <dbReference type="Proteomes" id="UP000052237"/>
    </source>
</evidence>
<protein>
    <submittedName>
        <fullName evidence="2">Uncharacterized conserved protein</fullName>
    </submittedName>
</protein>
<accession>A0A0S4S0D0</accession>
<organism evidence="2 3">
    <name type="scientific">Campylobacter hyointestinalis subsp. hyointestinalis</name>
    <dbReference type="NCBI Taxonomy" id="91352"/>
    <lineage>
        <taxon>Bacteria</taxon>
        <taxon>Pseudomonadati</taxon>
        <taxon>Campylobacterota</taxon>
        <taxon>Epsilonproteobacteria</taxon>
        <taxon>Campylobacterales</taxon>
        <taxon>Campylobacteraceae</taxon>
        <taxon>Campylobacter</taxon>
    </lineage>
</organism>
<dbReference type="Proteomes" id="UP000052237">
    <property type="component" value="Unassembled WGS sequence"/>
</dbReference>
<dbReference type="EMBL" id="FAVB01000002">
    <property type="protein sequence ID" value="CUU76239.1"/>
    <property type="molecule type" value="Genomic_DNA"/>
</dbReference>
<dbReference type="InterPro" id="IPR005180">
    <property type="entry name" value="DUF302"/>
</dbReference>